<name>A0ABV8EI48_9BACT</name>
<keyword evidence="3" id="KW-1185">Reference proteome</keyword>
<feature type="transmembrane region" description="Helical" evidence="1">
    <location>
        <begin position="83"/>
        <end position="104"/>
    </location>
</feature>
<protein>
    <recommendedName>
        <fullName evidence="4">DUF1772 domain-containing protein</fullName>
    </recommendedName>
</protein>
<dbReference type="Proteomes" id="UP001595766">
    <property type="component" value="Unassembled WGS sequence"/>
</dbReference>
<reference evidence="3" key="1">
    <citation type="journal article" date="2019" name="Int. J. Syst. Evol. Microbiol.">
        <title>The Global Catalogue of Microorganisms (GCM) 10K type strain sequencing project: providing services to taxonomists for standard genome sequencing and annotation.</title>
        <authorList>
            <consortium name="The Broad Institute Genomics Platform"/>
            <consortium name="The Broad Institute Genome Sequencing Center for Infectious Disease"/>
            <person name="Wu L."/>
            <person name="Ma J."/>
        </authorList>
    </citation>
    <scope>NUCLEOTIDE SEQUENCE [LARGE SCALE GENOMIC DNA]</scope>
    <source>
        <strain evidence="3">CECT 8551</strain>
    </source>
</reference>
<evidence type="ECO:0000256" key="1">
    <source>
        <dbReference type="SAM" id="Phobius"/>
    </source>
</evidence>
<comment type="caution">
    <text evidence="2">The sequence shown here is derived from an EMBL/GenBank/DDBJ whole genome shotgun (WGS) entry which is preliminary data.</text>
</comment>
<keyword evidence="1" id="KW-0812">Transmembrane</keyword>
<sequence>MNKIFINIAACLSSGIFAYAYLREFIGAFFFGEEVQLQTDNPDAPYYHNSLDLYLWNTLTFGLIFTGILGLAIYGIFKRKHGLVFLSFVLSMMSIFLMMFNGAFK</sequence>
<dbReference type="EMBL" id="JBHSAV010000009">
    <property type="protein sequence ID" value="MFC3975570.1"/>
    <property type="molecule type" value="Genomic_DNA"/>
</dbReference>
<accession>A0ABV8EI48</accession>
<keyword evidence="1" id="KW-1133">Transmembrane helix</keyword>
<feature type="transmembrane region" description="Helical" evidence="1">
    <location>
        <begin position="5"/>
        <end position="22"/>
    </location>
</feature>
<feature type="transmembrane region" description="Helical" evidence="1">
    <location>
        <begin position="54"/>
        <end position="76"/>
    </location>
</feature>
<evidence type="ECO:0008006" key="4">
    <source>
        <dbReference type="Google" id="ProtNLM"/>
    </source>
</evidence>
<evidence type="ECO:0000313" key="3">
    <source>
        <dbReference type="Proteomes" id="UP001595766"/>
    </source>
</evidence>
<organism evidence="2 3">
    <name type="scientific">Belliella kenyensis</name>
    <dbReference type="NCBI Taxonomy" id="1472724"/>
    <lineage>
        <taxon>Bacteria</taxon>
        <taxon>Pseudomonadati</taxon>
        <taxon>Bacteroidota</taxon>
        <taxon>Cytophagia</taxon>
        <taxon>Cytophagales</taxon>
        <taxon>Cyclobacteriaceae</taxon>
        <taxon>Belliella</taxon>
    </lineage>
</organism>
<evidence type="ECO:0000313" key="2">
    <source>
        <dbReference type="EMBL" id="MFC3975570.1"/>
    </source>
</evidence>
<keyword evidence="1" id="KW-0472">Membrane</keyword>
<proteinExistence type="predicted"/>
<dbReference type="RefSeq" id="WP_241296449.1">
    <property type="nucleotide sequence ID" value="NZ_JAKZGR010000014.1"/>
</dbReference>
<gene>
    <name evidence="2" type="ORF">ACFOUP_04195</name>
</gene>